<reference evidence="1 2" key="1">
    <citation type="journal article" date="2022" name="Plant J.">
        <title>Chromosome-level genome of Camellia lanceoleosa provides a valuable resource for understanding genome evolution and self-incompatibility.</title>
        <authorList>
            <person name="Gong W."/>
            <person name="Xiao S."/>
            <person name="Wang L."/>
            <person name="Liao Z."/>
            <person name="Chang Y."/>
            <person name="Mo W."/>
            <person name="Hu G."/>
            <person name="Li W."/>
            <person name="Zhao G."/>
            <person name="Zhu H."/>
            <person name="Hu X."/>
            <person name="Ji K."/>
            <person name="Xiang X."/>
            <person name="Song Q."/>
            <person name="Yuan D."/>
            <person name="Jin S."/>
            <person name="Zhang L."/>
        </authorList>
    </citation>
    <scope>NUCLEOTIDE SEQUENCE [LARGE SCALE GENOMIC DNA]</scope>
    <source>
        <strain evidence="1">SQ_2022a</strain>
    </source>
</reference>
<dbReference type="Proteomes" id="UP001060215">
    <property type="component" value="Chromosome 1"/>
</dbReference>
<dbReference type="EMBL" id="CM045758">
    <property type="protein sequence ID" value="KAI8030063.1"/>
    <property type="molecule type" value="Genomic_DNA"/>
</dbReference>
<sequence length="101" mass="11959">MVMKMMMVENFHQFFHVFVVVVLLLFMKPALGLSSRVEEDTETNCIEKQRQALLKFKDALIDDYGRLSSWGSEEDKKRLLQMEWSRVQQPHWSCHHARSSS</sequence>
<accession>A0ACC0IXA8</accession>
<proteinExistence type="predicted"/>
<gene>
    <name evidence="1" type="ORF">LOK49_LG01G00233</name>
</gene>
<name>A0ACC0IXA8_9ERIC</name>
<evidence type="ECO:0000313" key="1">
    <source>
        <dbReference type="EMBL" id="KAI8030063.1"/>
    </source>
</evidence>
<evidence type="ECO:0000313" key="2">
    <source>
        <dbReference type="Proteomes" id="UP001060215"/>
    </source>
</evidence>
<protein>
    <submittedName>
        <fullName evidence="1">Receptor-like protein EIX2</fullName>
    </submittedName>
</protein>
<organism evidence="1 2">
    <name type="scientific">Camellia lanceoleosa</name>
    <dbReference type="NCBI Taxonomy" id="1840588"/>
    <lineage>
        <taxon>Eukaryota</taxon>
        <taxon>Viridiplantae</taxon>
        <taxon>Streptophyta</taxon>
        <taxon>Embryophyta</taxon>
        <taxon>Tracheophyta</taxon>
        <taxon>Spermatophyta</taxon>
        <taxon>Magnoliopsida</taxon>
        <taxon>eudicotyledons</taxon>
        <taxon>Gunneridae</taxon>
        <taxon>Pentapetalae</taxon>
        <taxon>asterids</taxon>
        <taxon>Ericales</taxon>
        <taxon>Theaceae</taxon>
        <taxon>Camellia</taxon>
    </lineage>
</organism>
<keyword evidence="2" id="KW-1185">Reference proteome</keyword>
<comment type="caution">
    <text evidence="1">The sequence shown here is derived from an EMBL/GenBank/DDBJ whole genome shotgun (WGS) entry which is preliminary data.</text>
</comment>